<keyword evidence="1" id="KW-0808">Transferase</keyword>
<sequence>MRDVFDVVRAKLSHQDVRRTNEKAVLTSVAFNPGASNAEISRLSGLAPQTVSAILVDLEEQDLIRRGEVLRGRRGQPATPLWLNPEGGYAIGIELGWRHLDIILLNLHAVVLEHRHLDYDYPDARTIIATIVDLIGDITRDLTPHQRSRLLDIGIAKPSRLGANLRSIDAPTEQVDLWSAIDLKTALQEKTGLSVSVTNDGTSGCWAELIAHSKPRPPTMIYLLVSNFVGGGVLGDGVLIEGPSGNAGELGSILVSTDASGPKPAHHVASLEALRWELGAAGEDTGGTSHKALIEATDAGRLDAWLTRSAQALAQVIYNTVTVVEQPIVIVDTIIGGDFTARLVDLVRSELDLLPKRPWTPPIFAGQLGPMAPVMGAAELTLFRRYF</sequence>
<dbReference type="RefSeq" id="WP_170926499.1">
    <property type="nucleotide sequence ID" value="NZ_FXWK01000002.1"/>
</dbReference>
<dbReference type="GO" id="GO:0009384">
    <property type="term" value="F:N-acylmannosamine kinase activity"/>
    <property type="evidence" value="ECO:0007669"/>
    <property type="project" value="TreeGrafter"/>
</dbReference>
<dbReference type="PANTHER" id="PTHR18964:SF169">
    <property type="entry name" value="N-ACETYLMANNOSAMINE KINASE"/>
    <property type="match status" value="1"/>
</dbReference>
<dbReference type="EMBL" id="FXWK01000002">
    <property type="protein sequence ID" value="SMQ85597.1"/>
    <property type="molecule type" value="Genomic_DNA"/>
</dbReference>
<reference evidence="2" key="1">
    <citation type="submission" date="2017-04" db="EMBL/GenBank/DDBJ databases">
        <authorList>
            <person name="Varghese N."/>
            <person name="Submissions S."/>
        </authorList>
    </citation>
    <scope>NUCLEOTIDE SEQUENCE [LARGE SCALE GENOMIC DNA]</scope>
</reference>
<evidence type="ECO:0000313" key="2">
    <source>
        <dbReference type="Proteomes" id="UP000194474"/>
    </source>
</evidence>
<accession>A0A1Y6GB01</accession>
<dbReference type="SUPFAM" id="SSF53067">
    <property type="entry name" value="Actin-like ATPase domain"/>
    <property type="match status" value="1"/>
</dbReference>
<dbReference type="Pfam" id="PF13412">
    <property type="entry name" value="HTH_24"/>
    <property type="match status" value="1"/>
</dbReference>
<dbReference type="Proteomes" id="UP000194474">
    <property type="component" value="Unassembled WGS sequence"/>
</dbReference>
<dbReference type="Pfam" id="PF00480">
    <property type="entry name" value="ROK"/>
    <property type="match status" value="1"/>
</dbReference>
<dbReference type="InterPro" id="IPR043129">
    <property type="entry name" value="ATPase_NBD"/>
</dbReference>
<evidence type="ECO:0000313" key="1">
    <source>
        <dbReference type="EMBL" id="SMQ85597.1"/>
    </source>
</evidence>
<dbReference type="SUPFAM" id="SSF46785">
    <property type="entry name" value="Winged helix' DNA-binding domain"/>
    <property type="match status" value="1"/>
</dbReference>
<dbReference type="InterPro" id="IPR036390">
    <property type="entry name" value="WH_DNA-bd_sf"/>
</dbReference>
<dbReference type="GO" id="GO:0019262">
    <property type="term" value="P:N-acetylneuraminate catabolic process"/>
    <property type="evidence" value="ECO:0007669"/>
    <property type="project" value="TreeGrafter"/>
</dbReference>
<keyword evidence="1" id="KW-0418">Kinase</keyword>
<dbReference type="Gene3D" id="3.30.420.40">
    <property type="match status" value="2"/>
</dbReference>
<dbReference type="InterPro" id="IPR036388">
    <property type="entry name" value="WH-like_DNA-bd_sf"/>
</dbReference>
<dbReference type="InterPro" id="IPR000600">
    <property type="entry name" value="ROK"/>
</dbReference>
<dbReference type="PANTHER" id="PTHR18964">
    <property type="entry name" value="ROK (REPRESSOR, ORF, KINASE) FAMILY"/>
    <property type="match status" value="1"/>
</dbReference>
<keyword evidence="2" id="KW-1185">Reference proteome</keyword>
<organism evidence="1 2">
    <name type="scientific">Devosia lucknowensis</name>
    <dbReference type="NCBI Taxonomy" id="1096929"/>
    <lineage>
        <taxon>Bacteria</taxon>
        <taxon>Pseudomonadati</taxon>
        <taxon>Pseudomonadota</taxon>
        <taxon>Alphaproteobacteria</taxon>
        <taxon>Hyphomicrobiales</taxon>
        <taxon>Devosiaceae</taxon>
        <taxon>Devosia</taxon>
    </lineage>
</organism>
<gene>
    <name evidence="1" type="ORF">SAMN06295905_2884</name>
</gene>
<proteinExistence type="predicted"/>
<name>A0A1Y6GB01_9HYPH</name>
<dbReference type="Gene3D" id="1.10.10.10">
    <property type="entry name" value="Winged helix-like DNA-binding domain superfamily/Winged helix DNA-binding domain"/>
    <property type="match status" value="1"/>
</dbReference>
<protein>
    <submittedName>
        <fullName evidence="1">Sugar kinase of the NBD/HSP70 family, may contain an N-terminal HTH domain</fullName>
    </submittedName>
</protein>
<dbReference type="AlphaFoldDB" id="A0A1Y6GB01"/>